<proteinExistence type="predicted"/>
<protein>
    <submittedName>
        <fullName evidence="1">Uncharacterized protein</fullName>
    </submittedName>
</protein>
<evidence type="ECO:0000313" key="1">
    <source>
        <dbReference type="EMBL" id="CAB5238916.1"/>
    </source>
</evidence>
<sequence length="55" mass="5697">MPIKSKAQQGAMYAAAAGKSTLGIPKKVGKEFVKAGLASKNLPKKVTKRAAGRGR</sequence>
<dbReference type="EMBL" id="LR798463">
    <property type="protein sequence ID" value="CAB5238916.1"/>
    <property type="molecule type" value="Genomic_DNA"/>
</dbReference>
<name>A0A6J7XWW0_9CAUD</name>
<accession>A0A6J7XWW0</accession>
<reference evidence="1" key="1">
    <citation type="submission" date="2020-05" db="EMBL/GenBank/DDBJ databases">
        <authorList>
            <person name="Chiriac C."/>
            <person name="Salcher M."/>
            <person name="Ghai R."/>
            <person name="Kavagutti S V."/>
        </authorList>
    </citation>
    <scope>NUCLEOTIDE SEQUENCE</scope>
</reference>
<organism evidence="1">
    <name type="scientific">uncultured Caudovirales phage</name>
    <dbReference type="NCBI Taxonomy" id="2100421"/>
    <lineage>
        <taxon>Viruses</taxon>
        <taxon>Duplodnaviria</taxon>
        <taxon>Heunggongvirae</taxon>
        <taxon>Uroviricota</taxon>
        <taxon>Caudoviricetes</taxon>
        <taxon>Peduoviridae</taxon>
        <taxon>Maltschvirus</taxon>
        <taxon>Maltschvirus maltsch</taxon>
    </lineage>
</organism>
<gene>
    <name evidence="1" type="ORF">UFOVP230_90</name>
</gene>